<evidence type="ECO:0000313" key="12">
    <source>
        <dbReference type="EMBL" id="WVZ85793.1"/>
    </source>
</evidence>
<keyword evidence="5" id="KW-0460">Magnesium</keyword>
<keyword evidence="2" id="KW-0479">Metal-binding</keyword>
<evidence type="ECO:0000256" key="9">
    <source>
        <dbReference type="ARBA" id="ARBA00023125"/>
    </source>
</evidence>
<dbReference type="GO" id="GO:0015074">
    <property type="term" value="P:DNA integration"/>
    <property type="evidence" value="ECO:0007669"/>
    <property type="project" value="UniProtKB-KW"/>
</dbReference>
<evidence type="ECO:0000256" key="7">
    <source>
        <dbReference type="ARBA" id="ARBA00022918"/>
    </source>
</evidence>
<dbReference type="PANTHER" id="PTHR37984:SF5">
    <property type="entry name" value="PROTEIN NYNRIN-LIKE"/>
    <property type="match status" value="1"/>
</dbReference>
<dbReference type="Pfam" id="PF00385">
    <property type="entry name" value="Chromo"/>
    <property type="match status" value="1"/>
</dbReference>
<dbReference type="InterPro" id="IPR056924">
    <property type="entry name" value="SH3_Tf2-1"/>
</dbReference>
<keyword evidence="3" id="KW-0064">Aspartyl protease</keyword>
<accession>A0AAQ3U698</accession>
<sequence length="368" mass="41310">MHFISQDVPVTIKGVPPVLLKLSEIHAKQLIKWYKGNDIWAYALVDTTFVEDTSPHSSEISQLLEEYADVFEHKFYLKKVKCSFGQQHIEYLGHIISALAISSLDSNGYELVDGIIKRQGLIWVGQNLALKTKIIAAMHSSPVGGHSGFKATYYRIKKLFGWKGLRADVDEYVKQCQICQHAKHELIHPPGVLHPLPVPTGAWTDVTMDFIEGLPTSESFNAILVVVDRFTKLSLKYFGPYRVLARVGDAAYKLQLPKGAQIHPVLHVSQLKPFTPNYSPVYFDVTQFAELYKEVVIPEVILDRRLVKKGNQAVTQVLIKWTNLPTSSATWEDYNVVKERFPSAVAWGQATSQGGGTGHVKSEYIFSS</sequence>
<dbReference type="Proteomes" id="UP001341281">
    <property type="component" value="Chromosome 07"/>
</dbReference>
<dbReference type="GO" id="GO:0003887">
    <property type="term" value="F:DNA-directed DNA polymerase activity"/>
    <property type="evidence" value="ECO:0007669"/>
    <property type="project" value="UniProtKB-KW"/>
</dbReference>
<evidence type="ECO:0000256" key="10">
    <source>
        <dbReference type="ARBA" id="ARBA00023172"/>
    </source>
</evidence>
<dbReference type="InterPro" id="IPR050951">
    <property type="entry name" value="Retrovirus_Pol_polyprotein"/>
</dbReference>
<evidence type="ECO:0000256" key="3">
    <source>
        <dbReference type="ARBA" id="ARBA00022750"/>
    </source>
</evidence>
<keyword evidence="9" id="KW-0238">DNA-binding</keyword>
<dbReference type="EMBL" id="CP144751">
    <property type="protein sequence ID" value="WVZ85793.1"/>
    <property type="molecule type" value="Genomic_DNA"/>
</dbReference>
<dbReference type="PANTHER" id="PTHR37984">
    <property type="entry name" value="PROTEIN CBG26694"/>
    <property type="match status" value="1"/>
</dbReference>
<dbReference type="GO" id="GO:0003964">
    <property type="term" value="F:RNA-directed DNA polymerase activity"/>
    <property type="evidence" value="ECO:0007669"/>
    <property type="project" value="UniProtKB-KW"/>
</dbReference>
<evidence type="ECO:0000256" key="4">
    <source>
        <dbReference type="ARBA" id="ARBA00022801"/>
    </source>
</evidence>
<keyword evidence="1" id="KW-0645">Protease</keyword>
<dbReference type="InterPro" id="IPR043128">
    <property type="entry name" value="Rev_trsase/Diguanyl_cyclase"/>
</dbReference>
<keyword evidence="8" id="KW-0808">Transferase</keyword>
<dbReference type="InterPro" id="IPR041588">
    <property type="entry name" value="Integrase_H2C2"/>
</dbReference>
<dbReference type="GO" id="GO:0006508">
    <property type="term" value="P:proteolysis"/>
    <property type="evidence" value="ECO:0007669"/>
    <property type="project" value="UniProtKB-KW"/>
</dbReference>
<proteinExistence type="predicted"/>
<keyword evidence="13" id="KW-1185">Reference proteome</keyword>
<organism evidence="12 13">
    <name type="scientific">Paspalum notatum var. saurae</name>
    <dbReference type="NCBI Taxonomy" id="547442"/>
    <lineage>
        <taxon>Eukaryota</taxon>
        <taxon>Viridiplantae</taxon>
        <taxon>Streptophyta</taxon>
        <taxon>Embryophyta</taxon>
        <taxon>Tracheophyta</taxon>
        <taxon>Spermatophyta</taxon>
        <taxon>Magnoliopsida</taxon>
        <taxon>Liliopsida</taxon>
        <taxon>Poales</taxon>
        <taxon>Poaceae</taxon>
        <taxon>PACMAD clade</taxon>
        <taxon>Panicoideae</taxon>
        <taxon>Andropogonodae</taxon>
        <taxon>Paspaleae</taxon>
        <taxon>Paspalinae</taxon>
        <taxon>Paspalum</taxon>
    </lineage>
</organism>
<dbReference type="InterPro" id="IPR000953">
    <property type="entry name" value="Chromo/chromo_shadow_dom"/>
</dbReference>
<dbReference type="InterPro" id="IPR023780">
    <property type="entry name" value="Chromo_domain"/>
</dbReference>
<dbReference type="Pfam" id="PF24626">
    <property type="entry name" value="SH3_Tf2-1"/>
    <property type="match status" value="1"/>
</dbReference>
<dbReference type="Pfam" id="PF17921">
    <property type="entry name" value="Integrase_H2C2"/>
    <property type="match status" value="1"/>
</dbReference>
<reference evidence="12 13" key="1">
    <citation type="submission" date="2024-02" db="EMBL/GenBank/DDBJ databases">
        <title>High-quality chromosome-scale genome assembly of Pensacola bahiagrass (Paspalum notatum Flugge var. saurae).</title>
        <authorList>
            <person name="Vega J.M."/>
            <person name="Podio M."/>
            <person name="Orjuela J."/>
            <person name="Siena L.A."/>
            <person name="Pessino S.C."/>
            <person name="Combes M.C."/>
            <person name="Mariac C."/>
            <person name="Albertini E."/>
            <person name="Pupilli F."/>
            <person name="Ortiz J.P.A."/>
            <person name="Leblanc O."/>
        </authorList>
    </citation>
    <scope>NUCLEOTIDE SEQUENCE [LARGE SCALE GENOMIC DNA]</scope>
    <source>
        <strain evidence="12">R1</strain>
        <tissue evidence="12">Leaf</tissue>
    </source>
</reference>
<dbReference type="GO" id="GO:0046872">
    <property type="term" value="F:metal ion binding"/>
    <property type="evidence" value="ECO:0007669"/>
    <property type="project" value="UniProtKB-KW"/>
</dbReference>
<keyword evidence="4" id="KW-0378">Hydrolase</keyword>
<evidence type="ECO:0000259" key="11">
    <source>
        <dbReference type="SMART" id="SM00298"/>
    </source>
</evidence>
<evidence type="ECO:0000256" key="2">
    <source>
        <dbReference type="ARBA" id="ARBA00022723"/>
    </source>
</evidence>
<dbReference type="Gene3D" id="2.40.50.40">
    <property type="match status" value="1"/>
</dbReference>
<dbReference type="GO" id="GO:0003677">
    <property type="term" value="F:DNA binding"/>
    <property type="evidence" value="ECO:0007669"/>
    <property type="project" value="UniProtKB-KW"/>
</dbReference>
<evidence type="ECO:0000256" key="5">
    <source>
        <dbReference type="ARBA" id="ARBA00022842"/>
    </source>
</evidence>
<feature type="domain" description="Chromo" evidence="11">
    <location>
        <begin position="294"/>
        <end position="353"/>
    </location>
</feature>
<dbReference type="AlphaFoldDB" id="A0AAQ3U698"/>
<evidence type="ECO:0000313" key="13">
    <source>
        <dbReference type="Proteomes" id="UP001341281"/>
    </source>
</evidence>
<keyword evidence="8" id="KW-0548">Nucleotidyltransferase</keyword>
<dbReference type="SMART" id="SM00298">
    <property type="entry name" value="CHROMO"/>
    <property type="match status" value="1"/>
</dbReference>
<dbReference type="GO" id="GO:0004190">
    <property type="term" value="F:aspartic-type endopeptidase activity"/>
    <property type="evidence" value="ECO:0007669"/>
    <property type="project" value="UniProtKB-KW"/>
</dbReference>
<protein>
    <recommendedName>
        <fullName evidence="11">Chromo domain-containing protein</fullName>
    </recommendedName>
</protein>
<dbReference type="SUPFAM" id="SSF54160">
    <property type="entry name" value="Chromo domain-like"/>
    <property type="match status" value="1"/>
</dbReference>
<dbReference type="Gene3D" id="3.30.70.270">
    <property type="match status" value="1"/>
</dbReference>
<keyword evidence="7" id="KW-0695">RNA-directed DNA polymerase</keyword>
<dbReference type="InterPro" id="IPR016197">
    <property type="entry name" value="Chromo-like_dom_sf"/>
</dbReference>
<name>A0AAQ3U698_PASNO</name>
<dbReference type="GO" id="GO:0006310">
    <property type="term" value="P:DNA recombination"/>
    <property type="evidence" value="ECO:0007669"/>
    <property type="project" value="UniProtKB-KW"/>
</dbReference>
<keyword evidence="6" id="KW-0229">DNA integration</keyword>
<keyword evidence="10" id="KW-0233">DNA recombination</keyword>
<keyword evidence="8" id="KW-0239">DNA-directed DNA polymerase</keyword>
<evidence type="ECO:0000256" key="1">
    <source>
        <dbReference type="ARBA" id="ARBA00022670"/>
    </source>
</evidence>
<evidence type="ECO:0000256" key="8">
    <source>
        <dbReference type="ARBA" id="ARBA00022932"/>
    </source>
</evidence>
<gene>
    <name evidence="12" type="ORF">U9M48_032667</name>
</gene>
<evidence type="ECO:0000256" key="6">
    <source>
        <dbReference type="ARBA" id="ARBA00022908"/>
    </source>
</evidence>
<dbReference type="Gene3D" id="1.10.340.70">
    <property type="match status" value="1"/>
</dbReference>